<keyword evidence="2 5" id="KW-0547">Nucleotide-binding</keyword>
<evidence type="ECO:0000313" key="9">
    <source>
        <dbReference type="Proteomes" id="UP000005801"/>
    </source>
</evidence>
<keyword evidence="1" id="KW-0808">Transferase</keyword>
<reference evidence="8 9" key="1">
    <citation type="submission" date="2007-06" db="EMBL/GenBank/DDBJ databases">
        <authorList>
            <person name="Shimkets L."/>
            <person name="Ferriera S."/>
            <person name="Johnson J."/>
            <person name="Kravitz S."/>
            <person name="Beeson K."/>
            <person name="Sutton G."/>
            <person name="Rogers Y.-H."/>
            <person name="Friedman R."/>
            <person name="Frazier M."/>
            <person name="Venter J.C."/>
        </authorList>
    </citation>
    <scope>NUCLEOTIDE SEQUENCE [LARGE SCALE GENOMIC DNA]</scope>
    <source>
        <strain evidence="8 9">SIR-1</strain>
    </source>
</reference>
<evidence type="ECO:0000259" key="7">
    <source>
        <dbReference type="PROSITE" id="PS50011"/>
    </source>
</evidence>
<dbReference type="InterPro" id="IPR008271">
    <property type="entry name" value="Ser/Thr_kinase_AS"/>
</dbReference>
<keyword evidence="3 8" id="KW-0418">Kinase</keyword>
<dbReference type="InterPro" id="IPR000719">
    <property type="entry name" value="Prot_kinase_dom"/>
</dbReference>
<keyword evidence="6" id="KW-0812">Transmembrane</keyword>
<dbReference type="OrthoDB" id="9801841at2"/>
<evidence type="ECO:0000256" key="1">
    <source>
        <dbReference type="ARBA" id="ARBA00022679"/>
    </source>
</evidence>
<keyword evidence="9" id="KW-1185">Reference proteome</keyword>
<feature type="domain" description="Protein kinase" evidence="7">
    <location>
        <begin position="71"/>
        <end position="335"/>
    </location>
</feature>
<dbReference type="PANTHER" id="PTHR43289">
    <property type="entry name" value="MITOGEN-ACTIVATED PROTEIN KINASE KINASE KINASE 20-RELATED"/>
    <property type="match status" value="1"/>
</dbReference>
<dbReference type="Gene3D" id="3.30.200.20">
    <property type="entry name" value="Phosphorylase Kinase, domain 1"/>
    <property type="match status" value="1"/>
</dbReference>
<evidence type="ECO:0000256" key="6">
    <source>
        <dbReference type="SAM" id="Phobius"/>
    </source>
</evidence>
<comment type="caution">
    <text evidence="8">The sequence shown here is derived from an EMBL/GenBank/DDBJ whole genome shotgun (WGS) entry which is preliminary data.</text>
</comment>
<organism evidence="8 9">
    <name type="scientific">Plesiocystis pacifica SIR-1</name>
    <dbReference type="NCBI Taxonomy" id="391625"/>
    <lineage>
        <taxon>Bacteria</taxon>
        <taxon>Pseudomonadati</taxon>
        <taxon>Myxococcota</taxon>
        <taxon>Polyangia</taxon>
        <taxon>Nannocystales</taxon>
        <taxon>Nannocystaceae</taxon>
        <taxon>Plesiocystis</taxon>
    </lineage>
</organism>
<evidence type="ECO:0000313" key="8">
    <source>
        <dbReference type="EMBL" id="EDM74783.1"/>
    </source>
</evidence>
<gene>
    <name evidence="8" type="ORF">PPSIR1_11010</name>
</gene>
<accession>A6GH61</accession>
<dbReference type="STRING" id="391625.PPSIR1_11010"/>
<dbReference type="InterPro" id="IPR011009">
    <property type="entry name" value="Kinase-like_dom_sf"/>
</dbReference>
<feature type="transmembrane region" description="Helical" evidence="6">
    <location>
        <begin position="341"/>
        <end position="361"/>
    </location>
</feature>
<dbReference type="PROSITE" id="PS00107">
    <property type="entry name" value="PROTEIN_KINASE_ATP"/>
    <property type="match status" value="1"/>
</dbReference>
<dbReference type="PROSITE" id="PS00108">
    <property type="entry name" value="PROTEIN_KINASE_ST"/>
    <property type="match status" value="1"/>
</dbReference>
<keyword evidence="4 5" id="KW-0067">ATP-binding</keyword>
<evidence type="ECO:0000256" key="4">
    <source>
        <dbReference type="ARBA" id="ARBA00022840"/>
    </source>
</evidence>
<dbReference type="AlphaFoldDB" id="A6GH61"/>
<dbReference type="GO" id="GO:0004674">
    <property type="term" value="F:protein serine/threonine kinase activity"/>
    <property type="evidence" value="ECO:0007669"/>
    <property type="project" value="TreeGrafter"/>
</dbReference>
<protein>
    <submittedName>
        <fullName evidence="8">Serine/threonine kinase family protein</fullName>
    </submittedName>
</protein>
<dbReference type="eggNOG" id="COG0515">
    <property type="taxonomic scope" value="Bacteria"/>
</dbReference>
<evidence type="ECO:0000256" key="2">
    <source>
        <dbReference type="ARBA" id="ARBA00022741"/>
    </source>
</evidence>
<dbReference type="SUPFAM" id="SSF56112">
    <property type="entry name" value="Protein kinase-like (PK-like)"/>
    <property type="match status" value="1"/>
</dbReference>
<dbReference type="PROSITE" id="PS50011">
    <property type="entry name" value="PROTEIN_KINASE_DOM"/>
    <property type="match status" value="1"/>
</dbReference>
<proteinExistence type="predicted"/>
<dbReference type="Gene3D" id="1.10.510.10">
    <property type="entry name" value="Transferase(Phosphotransferase) domain 1"/>
    <property type="match status" value="1"/>
</dbReference>
<evidence type="ECO:0000256" key="5">
    <source>
        <dbReference type="PROSITE-ProRule" id="PRU10141"/>
    </source>
</evidence>
<dbReference type="Pfam" id="PF00069">
    <property type="entry name" value="Pkinase"/>
    <property type="match status" value="1"/>
</dbReference>
<dbReference type="PANTHER" id="PTHR43289:SF6">
    <property type="entry name" value="SERINE_THREONINE-PROTEIN KINASE NEKL-3"/>
    <property type="match status" value="1"/>
</dbReference>
<sequence>MENPPSSKRSSSARRLATVELDLSALEAFAAAEGVSVESLVEAIEEPSDLSIIEAHIRAPKDEPVLLAGRFELIKQVGAGSFGRVFMARDRVLSRRVAVKIMPLEDGELAGVAEREARALAALDHPNVVTIYDQGNGDDYRYLVLEWLEGESLFSWCIGKSQEEIIARYIEVGEGLAAAHRRGVVHRDFKSNNVMLDADGQAVLVDFGLARSIESLQGHEPAYLCGALTHLAPERFLGAPGDTRSDQFAFCVSLWEALTGVDPFLRDSPSPPGAEGGELAYVEGRIEALRCGPEAGRELVPRHAREALERGLAWAPEERWPSMDALLEALRSPVARQRSTWPALIAGALAVILLAVGLSTIRAREPTMSLSSLPMLDYSRTGRAIEGLALIAAHQPRDGFEIWSEYVEPQGARHPLWAAWWSLAYADQFEREGSPTGQLLAAWTTEGAAQAYELGEAWEAAANARQLAAKRAELAGDLRMAASLRECAAVNLSGMKCR</sequence>
<dbReference type="InterPro" id="IPR017441">
    <property type="entry name" value="Protein_kinase_ATP_BS"/>
</dbReference>
<keyword evidence="6" id="KW-0472">Membrane</keyword>
<dbReference type="Proteomes" id="UP000005801">
    <property type="component" value="Unassembled WGS sequence"/>
</dbReference>
<dbReference type="GO" id="GO:0005524">
    <property type="term" value="F:ATP binding"/>
    <property type="evidence" value="ECO:0007669"/>
    <property type="project" value="UniProtKB-UniRule"/>
</dbReference>
<dbReference type="EMBL" id="ABCS01000115">
    <property type="protein sequence ID" value="EDM74783.1"/>
    <property type="molecule type" value="Genomic_DNA"/>
</dbReference>
<keyword evidence="6" id="KW-1133">Transmembrane helix</keyword>
<evidence type="ECO:0000256" key="3">
    <source>
        <dbReference type="ARBA" id="ARBA00022777"/>
    </source>
</evidence>
<name>A6GH61_9BACT</name>
<dbReference type="RefSeq" id="WP_006976049.1">
    <property type="nucleotide sequence ID" value="NZ_ABCS01000115.1"/>
</dbReference>
<dbReference type="CDD" id="cd14014">
    <property type="entry name" value="STKc_PknB_like"/>
    <property type="match status" value="1"/>
</dbReference>
<feature type="binding site" evidence="5">
    <location>
        <position position="100"/>
    </location>
    <ligand>
        <name>ATP</name>
        <dbReference type="ChEBI" id="CHEBI:30616"/>
    </ligand>
</feature>